<organism evidence="1 2">
    <name type="scientific">Corynespora cassiicola Philippines</name>
    <dbReference type="NCBI Taxonomy" id="1448308"/>
    <lineage>
        <taxon>Eukaryota</taxon>
        <taxon>Fungi</taxon>
        <taxon>Dikarya</taxon>
        <taxon>Ascomycota</taxon>
        <taxon>Pezizomycotina</taxon>
        <taxon>Dothideomycetes</taxon>
        <taxon>Pleosporomycetidae</taxon>
        <taxon>Pleosporales</taxon>
        <taxon>Corynesporascaceae</taxon>
        <taxon>Corynespora</taxon>
    </lineage>
</organism>
<evidence type="ECO:0000313" key="2">
    <source>
        <dbReference type="Proteomes" id="UP000240883"/>
    </source>
</evidence>
<gene>
    <name evidence="1" type="ORF">BS50DRAFT_587000</name>
</gene>
<dbReference type="AlphaFoldDB" id="A0A2T2NQR0"/>
<name>A0A2T2NQR0_CORCC</name>
<dbReference type="Proteomes" id="UP000240883">
    <property type="component" value="Unassembled WGS sequence"/>
</dbReference>
<proteinExistence type="predicted"/>
<protein>
    <submittedName>
        <fullName evidence="1">Uncharacterized protein</fullName>
    </submittedName>
</protein>
<keyword evidence="2" id="KW-1185">Reference proteome</keyword>
<evidence type="ECO:0000313" key="1">
    <source>
        <dbReference type="EMBL" id="PSN67743.1"/>
    </source>
</evidence>
<sequence>MHFENKFQFLKYLESIDKDPEQENPKARNMRNFVGPWFASFHTFGEAFLVIKLLDMYGFNLPESVTWVTDVFGSGKLDHRRTEYLAYGRQFDRDMLSDFSNSSIKE</sequence>
<accession>A0A2T2NQR0</accession>
<reference evidence="1 2" key="1">
    <citation type="journal article" date="2018" name="Front. Microbiol.">
        <title>Genome-Wide Analysis of Corynespora cassiicola Leaf Fall Disease Putative Effectors.</title>
        <authorList>
            <person name="Lopez D."/>
            <person name="Ribeiro S."/>
            <person name="Label P."/>
            <person name="Fumanal B."/>
            <person name="Venisse J.S."/>
            <person name="Kohler A."/>
            <person name="de Oliveira R.R."/>
            <person name="Labutti K."/>
            <person name="Lipzen A."/>
            <person name="Lail K."/>
            <person name="Bauer D."/>
            <person name="Ohm R.A."/>
            <person name="Barry K.W."/>
            <person name="Spatafora J."/>
            <person name="Grigoriev I.V."/>
            <person name="Martin F.M."/>
            <person name="Pujade-Renaud V."/>
        </authorList>
    </citation>
    <scope>NUCLEOTIDE SEQUENCE [LARGE SCALE GENOMIC DNA]</scope>
    <source>
        <strain evidence="1 2">Philippines</strain>
    </source>
</reference>
<dbReference type="EMBL" id="KZ678134">
    <property type="protein sequence ID" value="PSN67743.1"/>
    <property type="molecule type" value="Genomic_DNA"/>
</dbReference>